<proteinExistence type="inferred from homology"/>
<gene>
    <name evidence="9" type="ORF">PHAECO_LOCUS7570</name>
</gene>
<comment type="catalytic activity">
    <reaction evidence="1">
        <text>a phosphate monoester + H2O = an alcohol + phosphate</text>
        <dbReference type="Rhea" id="RHEA:15017"/>
        <dbReference type="ChEBI" id="CHEBI:15377"/>
        <dbReference type="ChEBI" id="CHEBI:30879"/>
        <dbReference type="ChEBI" id="CHEBI:43474"/>
        <dbReference type="ChEBI" id="CHEBI:67140"/>
        <dbReference type="EC" id="3.1.3.2"/>
    </reaction>
</comment>
<dbReference type="Gene3D" id="3.40.50.1240">
    <property type="entry name" value="Phosphoglycerate mutase-like"/>
    <property type="match status" value="1"/>
</dbReference>
<sequence length="401" mass="46799">MSIIIVLMIICWNSVNCYNVINSYPQSRNIDDKLVSVIALTRHGDRSPSKSFPKDTFFNTSYWPMGFEQLTNQGKLRHYKLGQWLRSRYDSLISTEYSPNDIYIYSTDTDRSLMSAAANLAGLYPPVANQIWNSDLKWQPIPIHSSARKEDDIITVKRKCPRYKKLYDEVVDSTYYKRLNEQYSHLFAYISEHSGWKVKDIGKIKRLRSMLYCEENYNISYIPEWTKSLDKFTLDFLTGVAFQRYSRTVELKRLRTGPFFYYIFSHFDRVINSTEGAPKFLFISGHDTSLASALDAMGVYDLYPPNFGATLLWELRRNEEGAHFVHLFYRKDENILIELNIAECMIDCPYETFKSLMEPITVDISDWILECAESERSDFKNIIENSTQESSISDQENIGVN</sequence>
<evidence type="ECO:0000256" key="4">
    <source>
        <dbReference type="ARBA" id="ARBA00022729"/>
    </source>
</evidence>
<dbReference type="OrthoDB" id="10257284at2759"/>
<comment type="similarity">
    <text evidence="2">Belongs to the histidine acid phosphatase family.</text>
</comment>
<dbReference type="Proteomes" id="UP001153737">
    <property type="component" value="Chromosome 3"/>
</dbReference>
<feature type="signal peptide" evidence="8">
    <location>
        <begin position="1"/>
        <end position="17"/>
    </location>
</feature>
<dbReference type="Pfam" id="PF00328">
    <property type="entry name" value="His_Phos_2"/>
    <property type="match status" value="1"/>
</dbReference>
<dbReference type="CDD" id="cd07061">
    <property type="entry name" value="HP_HAP_like"/>
    <property type="match status" value="1"/>
</dbReference>
<reference evidence="9" key="2">
    <citation type="submission" date="2022-10" db="EMBL/GenBank/DDBJ databases">
        <authorList>
            <consortium name="ENA_rothamsted_submissions"/>
            <consortium name="culmorum"/>
            <person name="King R."/>
        </authorList>
    </citation>
    <scope>NUCLEOTIDE SEQUENCE</scope>
</reference>
<keyword evidence="7" id="KW-0325">Glycoprotein</keyword>
<dbReference type="PANTHER" id="PTHR11567">
    <property type="entry name" value="ACID PHOSPHATASE-RELATED"/>
    <property type="match status" value="1"/>
</dbReference>
<dbReference type="InterPro" id="IPR029033">
    <property type="entry name" value="His_PPase_superfam"/>
</dbReference>
<evidence type="ECO:0000313" key="9">
    <source>
        <dbReference type="EMBL" id="CAH1159906.1"/>
    </source>
</evidence>
<dbReference type="InterPro" id="IPR050645">
    <property type="entry name" value="Histidine_acid_phosphatase"/>
</dbReference>
<evidence type="ECO:0000256" key="2">
    <source>
        <dbReference type="ARBA" id="ARBA00005375"/>
    </source>
</evidence>
<evidence type="ECO:0000256" key="8">
    <source>
        <dbReference type="SAM" id="SignalP"/>
    </source>
</evidence>
<name>A0A9P0GN08_PHACE</name>
<keyword evidence="10" id="KW-1185">Reference proteome</keyword>
<dbReference type="InterPro" id="IPR000560">
    <property type="entry name" value="His_Pase_clade-2"/>
</dbReference>
<evidence type="ECO:0000256" key="7">
    <source>
        <dbReference type="ARBA" id="ARBA00023180"/>
    </source>
</evidence>
<dbReference type="PROSITE" id="PS00616">
    <property type="entry name" value="HIS_ACID_PHOSPHAT_1"/>
    <property type="match status" value="1"/>
</dbReference>
<organism evidence="9 10">
    <name type="scientific">Phaedon cochleariae</name>
    <name type="common">Mustard beetle</name>
    <dbReference type="NCBI Taxonomy" id="80249"/>
    <lineage>
        <taxon>Eukaryota</taxon>
        <taxon>Metazoa</taxon>
        <taxon>Ecdysozoa</taxon>
        <taxon>Arthropoda</taxon>
        <taxon>Hexapoda</taxon>
        <taxon>Insecta</taxon>
        <taxon>Pterygota</taxon>
        <taxon>Neoptera</taxon>
        <taxon>Endopterygota</taxon>
        <taxon>Coleoptera</taxon>
        <taxon>Polyphaga</taxon>
        <taxon>Cucujiformia</taxon>
        <taxon>Chrysomeloidea</taxon>
        <taxon>Chrysomelidae</taxon>
        <taxon>Chrysomelinae</taxon>
        <taxon>Chrysomelini</taxon>
        <taxon>Phaedon</taxon>
    </lineage>
</organism>
<dbReference type="EMBL" id="OU896709">
    <property type="protein sequence ID" value="CAH1159906.1"/>
    <property type="molecule type" value="Genomic_DNA"/>
</dbReference>
<dbReference type="SUPFAM" id="SSF53254">
    <property type="entry name" value="Phosphoglycerate mutase-like"/>
    <property type="match status" value="1"/>
</dbReference>
<keyword evidence="5" id="KW-0378">Hydrolase</keyword>
<keyword evidence="6" id="KW-1015">Disulfide bond</keyword>
<evidence type="ECO:0000256" key="1">
    <source>
        <dbReference type="ARBA" id="ARBA00000032"/>
    </source>
</evidence>
<evidence type="ECO:0000313" key="10">
    <source>
        <dbReference type="Proteomes" id="UP001153737"/>
    </source>
</evidence>
<protein>
    <recommendedName>
        <fullName evidence="3">acid phosphatase</fullName>
        <ecNumber evidence="3">3.1.3.2</ecNumber>
    </recommendedName>
</protein>
<dbReference type="AlphaFoldDB" id="A0A9P0GN08"/>
<evidence type="ECO:0000256" key="3">
    <source>
        <dbReference type="ARBA" id="ARBA00012646"/>
    </source>
</evidence>
<dbReference type="InterPro" id="IPR033379">
    <property type="entry name" value="Acid_Pase_AS"/>
</dbReference>
<keyword evidence="4 8" id="KW-0732">Signal</keyword>
<evidence type="ECO:0000256" key="6">
    <source>
        <dbReference type="ARBA" id="ARBA00023157"/>
    </source>
</evidence>
<reference evidence="9" key="1">
    <citation type="submission" date="2022-01" db="EMBL/GenBank/DDBJ databases">
        <authorList>
            <person name="King R."/>
        </authorList>
    </citation>
    <scope>NUCLEOTIDE SEQUENCE</scope>
</reference>
<accession>A0A9P0GN08</accession>
<feature type="chain" id="PRO_5040486042" description="acid phosphatase" evidence="8">
    <location>
        <begin position="18"/>
        <end position="401"/>
    </location>
</feature>
<dbReference type="EC" id="3.1.3.2" evidence="3"/>
<dbReference type="PANTHER" id="PTHR11567:SF211">
    <property type="entry name" value="PROSTATIC ACID PHOSPHATASE"/>
    <property type="match status" value="1"/>
</dbReference>
<dbReference type="GO" id="GO:0003993">
    <property type="term" value="F:acid phosphatase activity"/>
    <property type="evidence" value="ECO:0007669"/>
    <property type="project" value="UniProtKB-EC"/>
</dbReference>
<evidence type="ECO:0000256" key="5">
    <source>
        <dbReference type="ARBA" id="ARBA00022801"/>
    </source>
</evidence>